<dbReference type="InterPro" id="IPR024516">
    <property type="entry name" value="Mce_C"/>
</dbReference>
<feature type="domain" description="Mce/MlaD" evidence="1">
    <location>
        <begin position="41"/>
        <end position="116"/>
    </location>
</feature>
<comment type="caution">
    <text evidence="3">The sequence shown here is derived from an EMBL/GenBank/DDBJ whole genome shotgun (WGS) entry which is preliminary data.</text>
</comment>
<protein>
    <submittedName>
        <fullName evidence="3">MCE family protein</fullName>
    </submittedName>
</protein>
<feature type="domain" description="Mammalian cell entry C-terminal" evidence="2">
    <location>
        <begin position="127"/>
        <end position="273"/>
    </location>
</feature>
<dbReference type="Pfam" id="PF11887">
    <property type="entry name" value="Mce4_CUP1"/>
    <property type="match status" value="1"/>
</dbReference>
<evidence type="ECO:0000313" key="3">
    <source>
        <dbReference type="EMBL" id="MBC6466029.1"/>
    </source>
</evidence>
<dbReference type="EMBL" id="JABVEC010000006">
    <property type="protein sequence ID" value="MBC6466029.1"/>
    <property type="molecule type" value="Genomic_DNA"/>
</dbReference>
<organism evidence="3 4">
    <name type="scientific">Actinomadura alba</name>
    <dbReference type="NCBI Taxonomy" id="406431"/>
    <lineage>
        <taxon>Bacteria</taxon>
        <taxon>Bacillati</taxon>
        <taxon>Actinomycetota</taxon>
        <taxon>Actinomycetes</taxon>
        <taxon>Streptosporangiales</taxon>
        <taxon>Thermomonosporaceae</taxon>
        <taxon>Actinomadura</taxon>
    </lineage>
</organism>
<evidence type="ECO:0000259" key="1">
    <source>
        <dbReference type="Pfam" id="PF02470"/>
    </source>
</evidence>
<proteinExistence type="predicted"/>
<dbReference type="RefSeq" id="WP_187243033.1">
    <property type="nucleotide sequence ID" value="NZ_BAAAOK010000028.1"/>
</dbReference>
<dbReference type="InterPro" id="IPR003399">
    <property type="entry name" value="Mce/MlaD"/>
</dbReference>
<dbReference type="Proteomes" id="UP000805614">
    <property type="component" value="Unassembled WGS sequence"/>
</dbReference>
<dbReference type="Pfam" id="PF02470">
    <property type="entry name" value="MlaD"/>
    <property type="match status" value="1"/>
</dbReference>
<evidence type="ECO:0000259" key="2">
    <source>
        <dbReference type="Pfam" id="PF11887"/>
    </source>
</evidence>
<sequence length="351" mass="36760">MSVFDQSLSRRSRAAFGAMGAGVIALGVFAAVEGVTPSRSGTYYTATFGRAGQGLDDHSDVKIRGITVGGVESVSLDRRGRASVRIRVERGIRVPRSTVAGIEPVSVFGPKDIALDLGSGEGAGPYLRDGAAIARTRDPRELADVAWPAYKLTAEIDPHELYTIVHTFAEGLRGKGPALGRTVDNGGRLLDQADGDRAEIRRLLSDVEGIGATFGDRGDTLVGITRDLNDLSPVVTDRPDKVDHLLDGSARLAGTVSRNLEVQGDELGALLDSGGAAIDAVHAELRNVPILMDGLTAYFGTLGTIVRVPGPNGKLLAQVVAYLPLDICKTLIDLCVPPGPLGRNAGQGGPR</sequence>
<dbReference type="PANTHER" id="PTHR33371">
    <property type="entry name" value="INTERMEMBRANE PHOSPHOLIPID TRANSPORT SYSTEM BINDING PROTEIN MLAD-RELATED"/>
    <property type="match status" value="1"/>
</dbReference>
<dbReference type="InterPro" id="IPR052336">
    <property type="entry name" value="MlaD_Phospholipid_Transporter"/>
</dbReference>
<accession>A0ABR7LMN0</accession>
<name>A0ABR7LMN0_9ACTN</name>
<keyword evidence="4" id="KW-1185">Reference proteome</keyword>
<dbReference type="PANTHER" id="PTHR33371:SF4">
    <property type="entry name" value="INTERMEMBRANE PHOSPHOLIPID TRANSPORT SYSTEM BINDING PROTEIN MLAD"/>
    <property type="match status" value="1"/>
</dbReference>
<evidence type="ECO:0000313" key="4">
    <source>
        <dbReference type="Proteomes" id="UP000805614"/>
    </source>
</evidence>
<gene>
    <name evidence="3" type="ORF">HKK74_11035</name>
</gene>
<reference evidence="3 4" key="1">
    <citation type="submission" date="2020-06" db="EMBL/GenBank/DDBJ databases">
        <title>Actinomadura xiongansis sp. nov., isolated from soil of Baiyangdian.</title>
        <authorList>
            <person name="Zhang X."/>
        </authorList>
    </citation>
    <scope>NUCLEOTIDE SEQUENCE [LARGE SCALE GENOMIC DNA]</scope>
    <source>
        <strain evidence="3 4">HBUM206468</strain>
    </source>
</reference>